<evidence type="ECO:0000313" key="2">
    <source>
        <dbReference type="EMBL" id="KAH3701442.1"/>
    </source>
</evidence>
<evidence type="ECO:0000256" key="1">
    <source>
        <dbReference type="SAM" id="MobiDB-lite"/>
    </source>
</evidence>
<sequence length="89" mass="10805">MVEWSRREPFYSKTPELLGSVVRTPLSYHHRHRVYNHRHRVHNTSTTSSTTHQRCTKSNCDTPRISQLQRFHLDRRQGRRRLSEPNSRR</sequence>
<keyword evidence="3" id="KW-1185">Reference proteome</keyword>
<feature type="compositionally biased region" description="Polar residues" evidence="1">
    <location>
        <begin position="52"/>
        <end position="69"/>
    </location>
</feature>
<dbReference type="EMBL" id="JAIWYP010000015">
    <property type="protein sequence ID" value="KAH3701442.1"/>
    <property type="molecule type" value="Genomic_DNA"/>
</dbReference>
<dbReference type="Proteomes" id="UP000828390">
    <property type="component" value="Unassembled WGS sequence"/>
</dbReference>
<reference evidence="2" key="2">
    <citation type="submission" date="2020-11" db="EMBL/GenBank/DDBJ databases">
        <authorList>
            <person name="McCartney M.A."/>
            <person name="Auch B."/>
            <person name="Kono T."/>
            <person name="Mallez S."/>
            <person name="Becker A."/>
            <person name="Gohl D.M."/>
            <person name="Silverstein K.A.T."/>
            <person name="Koren S."/>
            <person name="Bechman K.B."/>
            <person name="Herman A."/>
            <person name="Abrahante J.E."/>
            <person name="Garbe J."/>
        </authorList>
    </citation>
    <scope>NUCLEOTIDE SEQUENCE</scope>
    <source>
        <strain evidence="2">Duluth1</strain>
        <tissue evidence="2">Whole animal</tissue>
    </source>
</reference>
<reference evidence="2" key="1">
    <citation type="journal article" date="2019" name="bioRxiv">
        <title>The Genome of the Zebra Mussel, Dreissena polymorpha: A Resource for Invasive Species Research.</title>
        <authorList>
            <person name="McCartney M.A."/>
            <person name="Auch B."/>
            <person name="Kono T."/>
            <person name="Mallez S."/>
            <person name="Zhang Y."/>
            <person name="Obille A."/>
            <person name="Becker A."/>
            <person name="Abrahante J.E."/>
            <person name="Garbe J."/>
            <person name="Badalamenti J.P."/>
            <person name="Herman A."/>
            <person name="Mangelson H."/>
            <person name="Liachko I."/>
            <person name="Sullivan S."/>
            <person name="Sone E.D."/>
            <person name="Koren S."/>
            <person name="Silverstein K.A.T."/>
            <person name="Beckman K.B."/>
            <person name="Gohl D.M."/>
        </authorList>
    </citation>
    <scope>NUCLEOTIDE SEQUENCE</scope>
    <source>
        <strain evidence="2">Duluth1</strain>
        <tissue evidence="2">Whole animal</tissue>
    </source>
</reference>
<organism evidence="2 3">
    <name type="scientific">Dreissena polymorpha</name>
    <name type="common">Zebra mussel</name>
    <name type="synonym">Mytilus polymorpha</name>
    <dbReference type="NCBI Taxonomy" id="45954"/>
    <lineage>
        <taxon>Eukaryota</taxon>
        <taxon>Metazoa</taxon>
        <taxon>Spiralia</taxon>
        <taxon>Lophotrochozoa</taxon>
        <taxon>Mollusca</taxon>
        <taxon>Bivalvia</taxon>
        <taxon>Autobranchia</taxon>
        <taxon>Heteroconchia</taxon>
        <taxon>Euheterodonta</taxon>
        <taxon>Imparidentia</taxon>
        <taxon>Neoheterodontei</taxon>
        <taxon>Myida</taxon>
        <taxon>Dreissenoidea</taxon>
        <taxon>Dreissenidae</taxon>
        <taxon>Dreissena</taxon>
    </lineage>
</organism>
<comment type="caution">
    <text evidence="2">The sequence shown here is derived from an EMBL/GenBank/DDBJ whole genome shotgun (WGS) entry which is preliminary data.</text>
</comment>
<accession>A0A9D3YJ22</accession>
<dbReference type="AlphaFoldDB" id="A0A9D3YJ22"/>
<evidence type="ECO:0000313" key="3">
    <source>
        <dbReference type="Proteomes" id="UP000828390"/>
    </source>
</evidence>
<feature type="region of interest" description="Disordered" evidence="1">
    <location>
        <begin position="38"/>
        <end position="89"/>
    </location>
</feature>
<feature type="compositionally biased region" description="Basic and acidic residues" evidence="1">
    <location>
        <begin position="71"/>
        <end position="89"/>
    </location>
</feature>
<proteinExistence type="predicted"/>
<name>A0A9D3YJ22_DREPO</name>
<gene>
    <name evidence="2" type="ORF">DPMN_076430</name>
</gene>
<protein>
    <submittedName>
        <fullName evidence="2">Uncharacterized protein</fullName>
    </submittedName>
</protein>